<dbReference type="EMBL" id="CP074691">
    <property type="protein sequence ID" value="QVL36310.1"/>
    <property type="molecule type" value="Genomic_DNA"/>
</dbReference>
<name>A0ACD1DVX4_9BACT</name>
<evidence type="ECO:0000313" key="1">
    <source>
        <dbReference type="EMBL" id="QVL36310.1"/>
    </source>
</evidence>
<organism evidence="1 2">
    <name type="scientific">Aminirod propionatiphilus</name>
    <dbReference type="NCBI Taxonomy" id="3415223"/>
    <lineage>
        <taxon>Bacteria</taxon>
        <taxon>Thermotogati</taxon>
        <taxon>Synergistota</taxon>
        <taxon>Synergistia</taxon>
        <taxon>Synergistales</taxon>
        <taxon>Aminiphilaceae</taxon>
        <taxon>Aminirod</taxon>
    </lineage>
</organism>
<dbReference type="Proteomes" id="UP000682204">
    <property type="component" value="Chromosome"/>
</dbReference>
<evidence type="ECO:0000313" key="2">
    <source>
        <dbReference type="Proteomes" id="UP000682204"/>
    </source>
</evidence>
<sequence>MASLRGNPLRGYRADGLSIEREGAVLASGEAVEIHLSLRSLMAGEVAISLLRMKGLSLDLSCLSPSASSGCPTLPQGIRRLEIIEAHLLAPGGETVDVARGTWDSRSDGAVVEAEGRLRGLPFRGKLRLLQKEGRLSLEEGSLSLGNSRLQLAGTLTPPALSGRASPLDLSELSLLFPGVTGAGLSGRPDVTFSLEGEGSSTLSGTLHLPRGQAIGIALDDFRARWTWKERRLSFAEIAGRANGSPVRGDLDLDFGGERLALSIDLEGENLDIESWQKAFPWLSFASGSLAAIAVDLKGPTSNLAGRVRFVDAEAFLAGQKASAFGAELLLDGRGSISLRGSGRWVAAPVDVAGTVALDDRTTLDLRFSTNALVLHRLRARFGWLEALLPEGDLAGTMTLRGPAASPAYEGTIRSDKIRLCGKPLGNFEARFSVRNGDAVIEKIRGEWEGAVVEGAGIVSLFGTATPSLALTGRVRDLALGLFAPDGFDVGDSQGSWKLEGPLDRPLWTASLSVDDVALGGIRGGPFAVEARYDGKSLALDALSGPLLGGEITGRGKIELTATPSVKLQGDFLRLPLAEKALEGTIAEGSLSSSLSGGYLLEGPLAGPKLLLHVREGRATAWSVPVETVEGRFSLDGDRLVVERASLALLGGKASLSGSFRKETGAAIEVRLDGLDMTTFPGRNDLAFTVGGLLSGSARLSGTDKTVQLETELTVPTFKVGDFSLSDVALQARADRERLEITAAKGQIGTSALEARGSFALDPLRGSFSLAGKKLDLAVFASAADPKRTGGLFDISLDAQLGTTFSATGSLTSPSLHIGGLRLDDLQIPFLVLDRYLTIEEGKGTFYGGAVETQWSLGLDEEIWGGNLSVRGFDLAPALADGLDLEGSFSGKTDLQISLSGTYGRAMLLDGRGNLTVTDGQAEGFSALSKAGGPLPYRSLAVNYVIDGKTLYLLPGSRAAAPSGNGLYRYLSFDGNLTPGKDLDIACYGEVNLQAFSALLGAFSKLALAETSQAMVKGFLSGLLGNVTGRDFREVSLRLVGDWETPLLKDLTIQQSQQRSTPIPSGASDPKDRSDAQQFTFRLEFPTGQGVRKGSSEMGSQITQQILDQILIQILGTDDEAPDDGSFYN</sequence>
<gene>
    <name evidence="1" type="ORF">KIH16_00330</name>
</gene>
<reference evidence="1" key="1">
    <citation type="submission" date="2021-05" db="EMBL/GenBank/DDBJ databases">
        <title>An isolated secondary fermenter in methanogenic hydrocarbon-degrading communities.</title>
        <authorList>
            <person name="Liu Y.-F."/>
            <person name="Liu Z.-l."/>
        </authorList>
    </citation>
    <scope>NUCLEOTIDE SEQUENCE</scope>
    <source>
        <strain evidence="1">L-13</strain>
    </source>
</reference>
<protein>
    <submittedName>
        <fullName evidence="1">Uncharacterized protein</fullName>
    </submittedName>
</protein>
<keyword evidence="2" id="KW-1185">Reference proteome</keyword>
<proteinExistence type="predicted"/>
<accession>A0ACD1DVX4</accession>